<proteinExistence type="predicted"/>
<protein>
    <recommendedName>
        <fullName evidence="6">Zinc finger PHD-type domain-containing protein</fullName>
    </recommendedName>
</protein>
<reference evidence="7" key="1">
    <citation type="submission" date="2021-12" db="EMBL/GenBank/DDBJ databases">
        <authorList>
            <person name="Zaccaron A."/>
            <person name="Stergiopoulos I."/>
        </authorList>
    </citation>
    <scope>NUCLEOTIDE SEQUENCE</scope>
    <source>
        <strain evidence="7">Race5_Kim</strain>
    </source>
</reference>
<organism evidence="7 8">
    <name type="scientific">Passalora fulva</name>
    <name type="common">Tomato leaf mold</name>
    <name type="synonym">Cladosporium fulvum</name>
    <dbReference type="NCBI Taxonomy" id="5499"/>
    <lineage>
        <taxon>Eukaryota</taxon>
        <taxon>Fungi</taxon>
        <taxon>Dikarya</taxon>
        <taxon>Ascomycota</taxon>
        <taxon>Pezizomycotina</taxon>
        <taxon>Dothideomycetes</taxon>
        <taxon>Dothideomycetidae</taxon>
        <taxon>Mycosphaerellales</taxon>
        <taxon>Mycosphaerellaceae</taxon>
        <taxon>Fulvia</taxon>
    </lineage>
</organism>
<dbReference type="OMA" id="CKCETTS"/>
<evidence type="ECO:0000313" key="7">
    <source>
        <dbReference type="EMBL" id="UJO13322.1"/>
    </source>
</evidence>
<evidence type="ECO:0000313" key="8">
    <source>
        <dbReference type="Proteomes" id="UP000756132"/>
    </source>
</evidence>
<evidence type="ECO:0000259" key="6">
    <source>
        <dbReference type="SMART" id="SM00249"/>
    </source>
</evidence>
<dbReference type="OrthoDB" id="10441739at2759"/>
<feature type="domain" description="Zinc finger PHD-type" evidence="6">
    <location>
        <begin position="341"/>
        <end position="406"/>
    </location>
</feature>
<dbReference type="KEGG" id="ffu:CLAFUR5_02991"/>
<evidence type="ECO:0000256" key="5">
    <source>
        <dbReference type="SAM" id="MobiDB-lite"/>
    </source>
</evidence>
<dbReference type="AlphaFoldDB" id="A0A9Q8P524"/>
<dbReference type="InterPro" id="IPR019786">
    <property type="entry name" value="Zinc_finger_PHD-type_CS"/>
</dbReference>
<dbReference type="InterPro" id="IPR013083">
    <property type="entry name" value="Znf_RING/FYVE/PHD"/>
</dbReference>
<dbReference type="Proteomes" id="UP000756132">
    <property type="component" value="Chromosome 2"/>
</dbReference>
<dbReference type="EMBL" id="CP090164">
    <property type="protein sequence ID" value="UJO13322.1"/>
    <property type="molecule type" value="Genomic_DNA"/>
</dbReference>
<dbReference type="SUPFAM" id="SSF57850">
    <property type="entry name" value="RING/U-box"/>
    <property type="match status" value="1"/>
</dbReference>
<keyword evidence="3" id="KW-0862">Zinc</keyword>
<dbReference type="PROSITE" id="PS01359">
    <property type="entry name" value="ZF_PHD_1"/>
    <property type="match status" value="1"/>
</dbReference>
<keyword evidence="4" id="KW-0175">Coiled coil</keyword>
<keyword evidence="8" id="KW-1185">Reference proteome</keyword>
<name>A0A9Q8P524_PASFU</name>
<gene>
    <name evidence="7" type="ORF">CLAFUR5_02991</name>
</gene>
<reference evidence="7" key="2">
    <citation type="journal article" date="2022" name="Microb. Genom.">
        <title>A chromosome-scale genome assembly of the tomato pathogen Cladosporium fulvum reveals a compartmentalized genome architecture and the presence of a dispensable chromosome.</title>
        <authorList>
            <person name="Zaccaron A.Z."/>
            <person name="Chen L.H."/>
            <person name="Samaras A."/>
            <person name="Stergiopoulos I."/>
        </authorList>
    </citation>
    <scope>NUCLEOTIDE SEQUENCE</scope>
    <source>
        <strain evidence="7">Race5_Kim</strain>
    </source>
</reference>
<feature type="region of interest" description="Disordered" evidence="5">
    <location>
        <begin position="106"/>
        <end position="155"/>
    </location>
</feature>
<keyword evidence="1" id="KW-0479">Metal-binding</keyword>
<dbReference type="SMART" id="SM00249">
    <property type="entry name" value="PHD"/>
    <property type="match status" value="1"/>
</dbReference>
<dbReference type="GO" id="GO:0008270">
    <property type="term" value="F:zinc ion binding"/>
    <property type="evidence" value="ECO:0007669"/>
    <property type="project" value="UniProtKB-KW"/>
</dbReference>
<feature type="compositionally biased region" description="Basic and acidic residues" evidence="5">
    <location>
        <begin position="140"/>
        <end position="152"/>
    </location>
</feature>
<feature type="compositionally biased region" description="Basic and acidic residues" evidence="5">
    <location>
        <begin position="117"/>
        <end position="133"/>
    </location>
</feature>
<dbReference type="GeneID" id="71982869"/>
<dbReference type="InterPro" id="IPR011011">
    <property type="entry name" value="Znf_FYVE_PHD"/>
</dbReference>
<keyword evidence="2" id="KW-0863">Zinc-finger</keyword>
<dbReference type="SUPFAM" id="SSF57903">
    <property type="entry name" value="FYVE/PHD zinc finger"/>
    <property type="match status" value="1"/>
</dbReference>
<sequence>MSFGFGDSSTRAHDSDGQPYQTECFRGSFATRPQEHLLICDHRIRSINERERCGSNYKPSAHADHKVREPAFACPMPNCTQTRMQLTNRSKVFVVKPGQSRTRFRTCHLMDDPMSGTKRDTTRKYRERGEKSAPRNRSSSPDREAQRTKDSMDPAEVINALAASDEGYRIAVSRFSGPGVRAKIDDRYKTRKDYELQFKDEAVGRALRSLHMLNSDELQQKLRAARKRELALDPTFGGPDKEFGEELKGTKPEDLVGAGIDTGLDCSVCGDNTEDIAFKCLHCITFVFCNSCFMCRRDAHPKDDKHQFELIKSSDAWDRAADGVMDDTKKAPEVPHEQATFCKCETTSKEYLISCDGDDCQTLFHPGCYDRGLFHSSMYKQNAEYFNRKDYNAHKNGRSWKCEACNDDAPVESEQSRQRSARVIARANARAAEAQSKATKKVYNAQEEAAKEAELKMAETQQEKAAIEAKWEEIADDEMDPAEDDPLAGIQTFPMGLIAFHFKPQ</sequence>
<evidence type="ECO:0000256" key="2">
    <source>
        <dbReference type="ARBA" id="ARBA00022771"/>
    </source>
</evidence>
<evidence type="ECO:0000256" key="4">
    <source>
        <dbReference type="SAM" id="Coils"/>
    </source>
</evidence>
<dbReference type="Gene3D" id="3.30.40.10">
    <property type="entry name" value="Zinc/RING finger domain, C3HC4 (zinc finger)"/>
    <property type="match status" value="1"/>
</dbReference>
<accession>A0A9Q8P524</accession>
<feature type="coiled-coil region" evidence="4">
    <location>
        <begin position="443"/>
        <end position="470"/>
    </location>
</feature>
<dbReference type="RefSeq" id="XP_047757688.1">
    <property type="nucleotide sequence ID" value="XM_047902139.1"/>
</dbReference>
<evidence type="ECO:0000256" key="3">
    <source>
        <dbReference type="ARBA" id="ARBA00022833"/>
    </source>
</evidence>
<evidence type="ECO:0000256" key="1">
    <source>
        <dbReference type="ARBA" id="ARBA00022723"/>
    </source>
</evidence>
<dbReference type="InterPro" id="IPR001965">
    <property type="entry name" value="Znf_PHD"/>
</dbReference>